<dbReference type="Pfam" id="PF21089">
    <property type="entry name" value="PKS_DH_N"/>
    <property type="match status" value="1"/>
</dbReference>
<keyword evidence="2" id="KW-0597">Phosphoprotein</keyword>
<dbReference type="Proteomes" id="UP000810207">
    <property type="component" value="Unassembled WGS sequence"/>
</dbReference>
<feature type="active site" description="Proton donor; for dehydratase activity" evidence="4">
    <location>
        <position position="1177"/>
    </location>
</feature>
<dbReference type="InterPro" id="IPR049551">
    <property type="entry name" value="PKS_DH_C"/>
</dbReference>
<accession>A0ABS4RY97</accession>
<dbReference type="PROSITE" id="PS00098">
    <property type="entry name" value="THIOLASE_1"/>
    <property type="match status" value="1"/>
</dbReference>
<feature type="region of interest" description="N-terminal hotdog fold" evidence="4">
    <location>
        <begin position="973"/>
        <end position="1100"/>
    </location>
</feature>
<dbReference type="PANTHER" id="PTHR43775">
    <property type="entry name" value="FATTY ACID SYNTHASE"/>
    <property type="match status" value="1"/>
</dbReference>
<dbReference type="InterPro" id="IPR020807">
    <property type="entry name" value="PKS_DH"/>
</dbReference>
<evidence type="ECO:0000259" key="6">
    <source>
        <dbReference type="PROSITE" id="PS52004"/>
    </source>
</evidence>
<feature type="region of interest" description="C-terminal hotdog fold" evidence="4">
    <location>
        <begin position="1115"/>
        <end position="1267"/>
    </location>
</feature>
<feature type="active site" description="Proton acceptor; for dehydratase activity" evidence="4">
    <location>
        <position position="1002"/>
    </location>
</feature>
<evidence type="ECO:0000256" key="5">
    <source>
        <dbReference type="RuleBase" id="RU003694"/>
    </source>
</evidence>
<dbReference type="Gene3D" id="1.10.1240.100">
    <property type="match status" value="1"/>
</dbReference>
<dbReference type="Gene3D" id="3.40.50.720">
    <property type="entry name" value="NAD(P)-binding Rossmann-like Domain"/>
    <property type="match status" value="1"/>
</dbReference>
<dbReference type="Gene3D" id="3.10.129.110">
    <property type="entry name" value="Polyketide synthase dehydratase"/>
    <property type="match status" value="1"/>
</dbReference>
<evidence type="ECO:0000313" key="9">
    <source>
        <dbReference type="Proteomes" id="UP000810207"/>
    </source>
</evidence>
<dbReference type="PROSITE" id="PS00606">
    <property type="entry name" value="KS3_1"/>
    <property type="match status" value="1"/>
</dbReference>
<dbReference type="InterPro" id="IPR049900">
    <property type="entry name" value="PKS_mFAS_DH"/>
</dbReference>
<dbReference type="SMART" id="SM00825">
    <property type="entry name" value="PKS_KS"/>
    <property type="match status" value="1"/>
</dbReference>
<evidence type="ECO:0000259" key="7">
    <source>
        <dbReference type="PROSITE" id="PS52019"/>
    </source>
</evidence>
<organism evidence="8 9">
    <name type="scientific">Paenibacillus xylanexedens</name>
    <dbReference type="NCBI Taxonomy" id="528191"/>
    <lineage>
        <taxon>Bacteria</taxon>
        <taxon>Bacillati</taxon>
        <taxon>Bacillota</taxon>
        <taxon>Bacilli</taxon>
        <taxon>Bacillales</taxon>
        <taxon>Paenibacillaceae</taxon>
        <taxon>Paenibacillus</taxon>
    </lineage>
</organism>
<dbReference type="InterPro" id="IPR020615">
    <property type="entry name" value="Thiolase_acyl_enz_int_AS"/>
</dbReference>
<dbReference type="PROSITE" id="PS52004">
    <property type="entry name" value="KS3_2"/>
    <property type="match status" value="1"/>
</dbReference>
<evidence type="ECO:0000256" key="4">
    <source>
        <dbReference type="PROSITE-ProRule" id="PRU01363"/>
    </source>
</evidence>
<dbReference type="InterPro" id="IPR013968">
    <property type="entry name" value="PKS_KR"/>
</dbReference>
<dbReference type="Pfam" id="PF02801">
    <property type="entry name" value="Ketoacyl-synt_C"/>
    <property type="match status" value="1"/>
</dbReference>
<dbReference type="EMBL" id="JAGIKV010000014">
    <property type="protein sequence ID" value="MBP2247259.1"/>
    <property type="molecule type" value="Genomic_DNA"/>
</dbReference>
<dbReference type="SUPFAM" id="SSF53901">
    <property type="entry name" value="Thiolase-like"/>
    <property type="match status" value="1"/>
</dbReference>
<dbReference type="SMART" id="SM00822">
    <property type="entry name" value="PKS_KR"/>
    <property type="match status" value="1"/>
</dbReference>
<comment type="similarity">
    <text evidence="5">Belongs to the thiolase-like superfamily. Beta-ketoacyl-ACP synthases family.</text>
</comment>
<dbReference type="SMART" id="SM00826">
    <property type="entry name" value="PKS_DH"/>
    <property type="match status" value="1"/>
</dbReference>
<dbReference type="Pfam" id="PF16197">
    <property type="entry name" value="KAsynt_C_assoc"/>
    <property type="match status" value="1"/>
</dbReference>
<name>A0ABS4RY97_PAEXY</name>
<dbReference type="InterPro" id="IPR032821">
    <property type="entry name" value="PKS_assoc"/>
</dbReference>
<gene>
    <name evidence="8" type="ORF">J2Z28_003910</name>
</gene>
<dbReference type="InterPro" id="IPR018201">
    <property type="entry name" value="Ketoacyl_synth_AS"/>
</dbReference>
<dbReference type="InterPro" id="IPR057326">
    <property type="entry name" value="KR_dom"/>
</dbReference>
<dbReference type="InterPro" id="IPR042104">
    <property type="entry name" value="PKS_dehydratase_sf"/>
</dbReference>
<evidence type="ECO:0000256" key="3">
    <source>
        <dbReference type="ARBA" id="ARBA00022679"/>
    </source>
</evidence>
<dbReference type="InterPro" id="IPR016039">
    <property type="entry name" value="Thiolase-like"/>
</dbReference>
<dbReference type="PANTHER" id="PTHR43775:SF37">
    <property type="entry name" value="SI:DKEY-61P9.11"/>
    <property type="match status" value="1"/>
</dbReference>
<reference evidence="8 9" key="1">
    <citation type="submission" date="2021-03" db="EMBL/GenBank/DDBJ databases">
        <title>Genomic Encyclopedia of Type Strains, Phase IV (KMG-IV): sequencing the most valuable type-strain genomes for metagenomic binning, comparative biology and taxonomic classification.</title>
        <authorList>
            <person name="Goeker M."/>
        </authorList>
    </citation>
    <scope>NUCLEOTIDE SEQUENCE [LARGE SCALE GENOMIC DNA]</scope>
    <source>
        <strain evidence="8 9">DSM 21292</strain>
    </source>
</reference>
<evidence type="ECO:0000256" key="2">
    <source>
        <dbReference type="ARBA" id="ARBA00022553"/>
    </source>
</evidence>
<dbReference type="PROSITE" id="PS52019">
    <property type="entry name" value="PKS_MFAS_DH"/>
    <property type="match status" value="1"/>
</dbReference>
<dbReference type="Gene3D" id="3.40.47.10">
    <property type="match status" value="1"/>
</dbReference>
<evidence type="ECO:0000313" key="8">
    <source>
        <dbReference type="EMBL" id="MBP2247259.1"/>
    </source>
</evidence>
<dbReference type="SUPFAM" id="SSF51735">
    <property type="entry name" value="NAD(P)-binding Rossmann-fold domains"/>
    <property type="match status" value="2"/>
</dbReference>
<keyword evidence="9" id="KW-1185">Reference proteome</keyword>
<dbReference type="Pfam" id="PF00109">
    <property type="entry name" value="ketoacyl-synt"/>
    <property type="match status" value="1"/>
</dbReference>
<dbReference type="InterPro" id="IPR036291">
    <property type="entry name" value="NAD(P)-bd_dom_sf"/>
</dbReference>
<dbReference type="InterPro" id="IPR049552">
    <property type="entry name" value="PKS_DH_N"/>
</dbReference>
<proteinExistence type="inferred from homology"/>
<feature type="domain" description="PKS/mFAS DH" evidence="7">
    <location>
        <begin position="973"/>
        <end position="1267"/>
    </location>
</feature>
<dbReference type="InterPro" id="IPR014031">
    <property type="entry name" value="Ketoacyl_synth_C"/>
</dbReference>
<keyword evidence="1" id="KW-0596">Phosphopantetheine</keyword>
<comment type="caution">
    <text evidence="8">The sequence shown here is derived from an EMBL/GenBank/DDBJ whole genome shotgun (WGS) entry which is preliminary data.</text>
</comment>
<dbReference type="InterPro" id="IPR014030">
    <property type="entry name" value="Ketoacyl_synth_N"/>
</dbReference>
<feature type="domain" description="Ketosynthase family 3 (KS3)" evidence="6">
    <location>
        <begin position="5"/>
        <end position="429"/>
    </location>
</feature>
<dbReference type="CDD" id="cd00833">
    <property type="entry name" value="PKS"/>
    <property type="match status" value="1"/>
</dbReference>
<dbReference type="InterPro" id="IPR050091">
    <property type="entry name" value="PKS_NRPS_Biosynth_Enz"/>
</dbReference>
<dbReference type="CDD" id="cd08953">
    <property type="entry name" value="KR_2_SDR_x"/>
    <property type="match status" value="1"/>
</dbReference>
<evidence type="ECO:0000256" key="1">
    <source>
        <dbReference type="ARBA" id="ARBA00022450"/>
    </source>
</evidence>
<protein>
    <submittedName>
        <fullName evidence="8">Polyketide synthase PksN</fullName>
    </submittedName>
</protein>
<keyword evidence="3 5" id="KW-0808">Transferase</keyword>
<dbReference type="InterPro" id="IPR020841">
    <property type="entry name" value="PKS_Beta-ketoAc_synthase_dom"/>
</dbReference>
<dbReference type="Pfam" id="PF14765">
    <property type="entry name" value="PS-DH"/>
    <property type="match status" value="1"/>
</dbReference>
<dbReference type="Pfam" id="PF08659">
    <property type="entry name" value="KR"/>
    <property type="match status" value="1"/>
</dbReference>
<sequence length="1755" mass="197379">MGSKRIEIAVVGMACRFPGASGYDSFWENLIQGRNSISQIPPERWDLEQFYSSNSNDTGKTSSKWCGLVEGAYDFDHSFFNISPREAASMDPQQRLLLEDTWHCIEDSGVSLSELQQKVTAVYTGVMTAGYLQQMEASQADSYACLGNYESLLANRISYAFNLTGMSLPINAACASSLVAIHEARRALILGECDYALASAVNLNLDPLKYVSFSQSRMLSPTGQCKTFDQSADGYVPGDGVAVLLLQRLEEAVEQGNTVYGIIKGSAVNHTGKSLSITAPRMEAQRDVILAAWKAADIDPRTITYIEAHGTGTSLGDPIEVEALTQAFRHYTPDRSFCKIGSVKTNIGHLESAAGIAGLIKVMMMMKHRKIPASLHVKTLNPMIPFSRTPLEVARKQETWHSQEQGQPLRAGISSFGFGGVNAHVVVEHYEPAAKPSVPSKRSFQQDSKEPSRLFLLSAKSEASLQEHVADWQQWFDRHSNAEDTLRAISLSLLKGREQFKYRFGGWAHTQEELRTLLNSDCYGSPQIGVSARYLNIQSPTWEGYAQLKCSGHTSQLLLRKAERQIEAALKANGMREEWEDLMTGYYQDTWHEDRRELYCFIAGYVHAASLIQLGFAPRWIQGTGIGMLIAWVIGGHISVEDMISVLLKQKRAEDVRLCSPIWPVMQEGSSSPIMPFAFDDSYVHDLIQSVRIVEEQAYDGFRDELMDRAFRLYTHQYTFRNYINEWNDEWQESTGTTMPWQLQPTSESSSTSESFRSTSAVLCIAVMDALRRVKRKWQLQVSEESDIPAVQELLDLLADQVITRRDIIKMLLNETGEHHELSRITAQLNQNSGLMLRKRAYTLIRQHQQGTGGMHNAVQFLHDFLQPGSENEKDRNIPLPHSENGFDWMKQAEQEAEEVSLELPFHENVLRLWLSGMELDMRQFAEEEPYQKIRLPCYAFQRKTFRWSANLGRKAKDSFQETKSKKEYDRLHPMLHRNLSANQDTRFRSDFTGHEFFLNDHRVRGQRVLPGVAYLEMARMALHSVNESPSSSFAAFQIKNAAWTSPIFVDEHPIEVSVQLHYEDAERGILRYEISEVGSEAPDRLSCGTGRVALNSLAPVDRLDISSLIATMREESLLDHETIYDRLREQGLEYGPGHQPIKRMYISSGQALAHLNIPSHIEHTLGDYALHPSMMDGALQTAMLLLDDNAAPQDQEKGTKLPFYMEEMDCLLPCTPEMWVHVRFSDGCPIGGNVAKLDMDLIDAEGTVCVRIRNYMCRSMPGEKRQQHVMQDTERATITRDLHEDFPPGTELLAPVWNVLPSEKDSRISLESLRTALIVAETVEMSGYLDEVTQQYPGASLILLKPGETVEQMAQELENCGQFDHLVWVSGLGNAEGKNASAITQSQEEGVIIVFSLVKSLLQLGYDRIPLQWTVVTFSAIAIHAQDEVHPLHASIHGFLGSLAKEYKNWTFRVVDLDFADRSLPALSDMPIVPENSWSNLTVFRAKQWHRCELLPVKLPSIQQSAYRHGGVYVVIGGAGGLGKVWSEYMISRYNAQIIWIGRTPLNPEIIKEQERLALTGPAPEYISADAGSPEALHEAYRLIKQRHGTIHGVIHAAIALRDSSVMKMDLPQFNEGLYAKVNVCAGMIEVFEKESLDFMLFFSSINAFATPAGQSNYTAGCTFKDSFAQWLHRYLRYPVKTMNWGYWGSTGTVAYSAYRERMTKQGIGSIEPPEAMAALELLLASSLPQLGLVKIIGEAKPYAISEQEFMTVY</sequence>
<dbReference type="RefSeq" id="WP_211083670.1">
    <property type="nucleotide sequence ID" value="NZ_CBCSLC010000047.1"/>
</dbReference>